<reference evidence="2 3" key="1">
    <citation type="submission" date="2012-05" db="EMBL/GenBank/DDBJ databases">
        <title>Recombination and specialization in a pathogen metapopulation.</title>
        <authorList>
            <person name="Gardiner A."/>
            <person name="Kemen E."/>
            <person name="Schultz-Larsen T."/>
            <person name="MacLean D."/>
            <person name="Van Oosterhout C."/>
            <person name="Jones J.D.G."/>
        </authorList>
    </citation>
    <scope>NUCLEOTIDE SEQUENCE [LARGE SCALE GENOMIC DNA]</scope>
    <source>
        <strain evidence="2 3">Ac Nc2</strain>
    </source>
</reference>
<feature type="signal peptide" evidence="1">
    <location>
        <begin position="1"/>
        <end position="18"/>
    </location>
</feature>
<evidence type="ECO:0000313" key="3">
    <source>
        <dbReference type="Proteomes" id="UP000053237"/>
    </source>
</evidence>
<protein>
    <submittedName>
        <fullName evidence="2">Uncharacterized protein</fullName>
    </submittedName>
</protein>
<name>A0A024GSG3_9STRA</name>
<keyword evidence="1" id="KW-0732">Signal</keyword>
<gene>
    <name evidence="2" type="ORF">BN9_108120</name>
</gene>
<accession>A0A024GSG3</accession>
<dbReference type="AlphaFoldDB" id="A0A024GSG3"/>
<evidence type="ECO:0000256" key="1">
    <source>
        <dbReference type="SAM" id="SignalP"/>
    </source>
</evidence>
<dbReference type="InParanoid" id="A0A024GSG3"/>
<proteinExistence type="predicted"/>
<comment type="caution">
    <text evidence="2">The sequence shown here is derived from an EMBL/GenBank/DDBJ whole genome shotgun (WGS) entry which is preliminary data.</text>
</comment>
<dbReference type="EMBL" id="CAIX01000302">
    <property type="protein sequence ID" value="CCI49477.1"/>
    <property type="molecule type" value="Genomic_DNA"/>
</dbReference>
<evidence type="ECO:0000313" key="2">
    <source>
        <dbReference type="EMBL" id="CCI49477.1"/>
    </source>
</evidence>
<dbReference type="Proteomes" id="UP000053237">
    <property type="component" value="Unassembled WGS sequence"/>
</dbReference>
<feature type="chain" id="PRO_5001529740" evidence="1">
    <location>
        <begin position="19"/>
        <end position="55"/>
    </location>
</feature>
<sequence>MPTFEKSIILLVICCVLSRRLCHTVSRTFGISFPCLDLNFQHDISALMKTLCIFR</sequence>
<keyword evidence="3" id="KW-1185">Reference proteome</keyword>
<organism evidence="2 3">
    <name type="scientific">Albugo candida</name>
    <dbReference type="NCBI Taxonomy" id="65357"/>
    <lineage>
        <taxon>Eukaryota</taxon>
        <taxon>Sar</taxon>
        <taxon>Stramenopiles</taxon>
        <taxon>Oomycota</taxon>
        <taxon>Peronosporomycetes</taxon>
        <taxon>Albuginales</taxon>
        <taxon>Albuginaceae</taxon>
        <taxon>Albugo</taxon>
    </lineage>
</organism>